<dbReference type="EMBL" id="JBHRYJ010000003">
    <property type="protein sequence ID" value="MFC3676984.1"/>
    <property type="molecule type" value="Genomic_DNA"/>
</dbReference>
<keyword evidence="11" id="KW-1185">Reference proteome</keyword>
<evidence type="ECO:0000313" key="10">
    <source>
        <dbReference type="EMBL" id="MFC3676984.1"/>
    </source>
</evidence>
<keyword evidence="10" id="KW-0969">Cilium</keyword>
<dbReference type="InterPro" id="IPR002371">
    <property type="entry name" value="FlgK"/>
</dbReference>
<evidence type="ECO:0000313" key="11">
    <source>
        <dbReference type="Proteomes" id="UP001595711"/>
    </source>
</evidence>
<evidence type="ECO:0000256" key="2">
    <source>
        <dbReference type="ARBA" id="ARBA00004613"/>
    </source>
</evidence>
<organism evidence="10 11">
    <name type="scientific">Ferrovibrio xuzhouensis</name>
    <dbReference type="NCBI Taxonomy" id="1576914"/>
    <lineage>
        <taxon>Bacteria</taxon>
        <taxon>Pseudomonadati</taxon>
        <taxon>Pseudomonadota</taxon>
        <taxon>Alphaproteobacteria</taxon>
        <taxon>Rhodospirillales</taxon>
        <taxon>Rhodospirillaceae</taxon>
        <taxon>Ferrovibrio</taxon>
    </lineage>
</organism>
<dbReference type="Proteomes" id="UP001595711">
    <property type="component" value="Unassembled WGS sequence"/>
</dbReference>
<keyword evidence="10" id="KW-0966">Cell projection</keyword>
<dbReference type="PRINTS" id="PR01005">
    <property type="entry name" value="FLGHOOKAP1"/>
</dbReference>
<dbReference type="NCBIfam" id="TIGR02492">
    <property type="entry name" value="flgK_ends"/>
    <property type="match status" value="1"/>
</dbReference>
<comment type="subcellular location">
    <subcellularLocation>
        <location evidence="1 7">Bacterial flagellum</location>
    </subcellularLocation>
    <subcellularLocation>
        <location evidence="2 7">Secreted</location>
    </subcellularLocation>
</comment>
<comment type="similarity">
    <text evidence="3 7">Belongs to the flagella basal body rod proteins family.</text>
</comment>
<keyword evidence="6 7" id="KW-0975">Bacterial flagellum</keyword>
<evidence type="ECO:0000256" key="3">
    <source>
        <dbReference type="ARBA" id="ARBA00009677"/>
    </source>
</evidence>
<gene>
    <name evidence="7 10" type="primary">flgK</name>
    <name evidence="10" type="ORF">ACFOOQ_15605</name>
</gene>
<dbReference type="SUPFAM" id="SSF64518">
    <property type="entry name" value="Phase 1 flagellin"/>
    <property type="match status" value="1"/>
</dbReference>
<evidence type="ECO:0000256" key="1">
    <source>
        <dbReference type="ARBA" id="ARBA00004365"/>
    </source>
</evidence>
<reference evidence="11" key="1">
    <citation type="journal article" date="2019" name="Int. J. Syst. Evol. Microbiol.">
        <title>The Global Catalogue of Microorganisms (GCM) 10K type strain sequencing project: providing services to taxonomists for standard genome sequencing and annotation.</title>
        <authorList>
            <consortium name="The Broad Institute Genomics Platform"/>
            <consortium name="The Broad Institute Genome Sequencing Center for Infectious Disease"/>
            <person name="Wu L."/>
            <person name="Ma J."/>
        </authorList>
    </citation>
    <scope>NUCLEOTIDE SEQUENCE [LARGE SCALE GENOMIC DNA]</scope>
    <source>
        <strain evidence="11">KCTC 42182</strain>
    </source>
</reference>
<name>A0ABV7VIH1_9PROT</name>
<evidence type="ECO:0000256" key="7">
    <source>
        <dbReference type="RuleBase" id="RU362065"/>
    </source>
</evidence>
<dbReference type="PANTHER" id="PTHR30033:SF1">
    <property type="entry name" value="FLAGELLAR HOOK-ASSOCIATED PROTEIN 1"/>
    <property type="match status" value="1"/>
</dbReference>
<dbReference type="InterPro" id="IPR010930">
    <property type="entry name" value="Flg_bb/hook_C_dom"/>
</dbReference>
<sequence>MSLSSALNTAVTGLSTIKSQIGVVSGNVSNAQTPGYSRKVVNLTTPSAGGQPQAALVSSITRAVAPEIQKDYYGALASFQQLSVAADNAQGLADALDASNGTGSAATLSTLMTNYEDAVKQLEATPEDTALKGLVVQRGKELCSEINRLSGLQSKLQTQAQQDLQTNVGTLNDAAQQIAKLNTQIVSQKAAGNPTGDLEDLRDAEVTKMAGLVGVNTIVDSNGSMSVYTQTGSQIVAGSSTQTFTYNPTTNTITNGAGSDVTDGFHTGAITADLNYLDGSAAALSSNDPNVGTLAKFFNQLDSLATNVATVVNNAYDDPATAGVEQFFTFNAADPSGTLAVDPALVTTPANVDATRMGAVQQAMETTQLTAAQVNPAGAANGLQISNVTVFGLMNGVLAYHAKAADENETNRDTADNLQNALNQKMLNLTAVDVDTEMANLQTLQNNYAALAQIMNAVSQMFDQIISVGS</sequence>
<accession>A0ABV7VIH1</accession>
<keyword evidence="5 7" id="KW-0964">Secreted</keyword>
<evidence type="ECO:0000256" key="5">
    <source>
        <dbReference type="ARBA" id="ARBA00022525"/>
    </source>
</evidence>
<dbReference type="InterPro" id="IPR053927">
    <property type="entry name" value="FlgK_helical"/>
</dbReference>
<evidence type="ECO:0000259" key="9">
    <source>
        <dbReference type="Pfam" id="PF22638"/>
    </source>
</evidence>
<dbReference type="PANTHER" id="PTHR30033">
    <property type="entry name" value="FLAGELLAR HOOK-ASSOCIATED PROTEIN 1"/>
    <property type="match status" value="1"/>
</dbReference>
<evidence type="ECO:0000256" key="4">
    <source>
        <dbReference type="ARBA" id="ARBA00016244"/>
    </source>
</evidence>
<dbReference type="RefSeq" id="WP_379728332.1">
    <property type="nucleotide sequence ID" value="NZ_JBHRYJ010000003.1"/>
</dbReference>
<keyword evidence="10" id="KW-0282">Flagellum</keyword>
<feature type="domain" description="Flagellar hook-associated protein FlgK helical" evidence="9">
    <location>
        <begin position="102"/>
        <end position="315"/>
    </location>
</feature>
<proteinExistence type="inferred from homology"/>
<protein>
    <recommendedName>
        <fullName evidence="4 7">Flagellar hook-associated protein 1</fullName>
        <shortName evidence="7">HAP1</shortName>
    </recommendedName>
</protein>
<evidence type="ECO:0000259" key="8">
    <source>
        <dbReference type="Pfam" id="PF06429"/>
    </source>
</evidence>
<dbReference type="Pfam" id="PF22638">
    <property type="entry name" value="FlgK_D1"/>
    <property type="match status" value="1"/>
</dbReference>
<evidence type="ECO:0000256" key="6">
    <source>
        <dbReference type="ARBA" id="ARBA00023143"/>
    </source>
</evidence>
<comment type="caution">
    <text evidence="10">The sequence shown here is derived from an EMBL/GenBank/DDBJ whole genome shotgun (WGS) entry which is preliminary data.</text>
</comment>
<feature type="domain" description="Flagellar basal-body/hook protein C-terminal" evidence="8">
    <location>
        <begin position="424"/>
        <end position="467"/>
    </location>
</feature>
<dbReference type="Pfam" id="PF06429">
    <property type="entry name" value="Flg_bbr_C"/>
    <property type="match status" value="1"/>
</dbReference>